<dbReference type="AlphaFoldDB" id="A0A1M4SYT8"/>
<sequence length="965" mass="108444">MQKNTILLLAVLAVNFFYAQQVKPLISENHLEQRKWVDSIYNTLTLEQKIGQLFMVDVFSSASSAEINSLKNKIKKFHIGGVIFSKGTAKQQIQLTNEFQQLAQVPLLIGMDAEWGLSMRLDETFSFPYNMTLGAITNNNTVFEVGQQIAQHSKRLGVHVNFAPVVDINTNPKNPIIGNRSFGEDRNQVTQKALALIKGFQAEGVLANAKHFPGHGDTDQDSHKTLPSLDFNVKRLDSVELYPYKKLFKQGLSSVMVAHLNVPKLTEQEGLPTSLSSKVVDSLLINQLQFSGLIFTDALNMKGASEFGDKGIVELKAFLAGNDVLLIPNNLEAAIKQIKNAYNNGTITKSRLTHSVKKILYAKYKVGLNNYQPVSLKNLASDLNTDKNKATRFKAFKEAITLVKNDLNSIPIAETQHSKIAYIKLGDAENNKFIETLSNYAEINSFSIENPNLLEELKFADQVIISHHKSDENPWKSYSLTTSEIKLLDAISREHKLVFVNFTSPYALLDLNSFLPIEVILQAYQNADDAQQVAAEIIFGATKAQGRLPVSITNAFPVGTGYQNSTLGRMGYDYPQNLGFNTAKLAEVDSLLTEVIEQKMSPGVQVIIAKNGHIFYDKSLGFHTYENKIPVKSTDVYDLASLTKILSTLPLFMRLVEEGKVSIHDNLSNLLPELDTTNKANITVKRMLSHYAGLQAWIPFYASTLDSLDNYYRKMPSKKFSIPVTENLYLREDYQDSIYAEIASSELLEEVEYKYSDLPFYFLKQFIERSYKDSIHTIIQNDFYKTMHIKNMFFYPKRHKTLSEITPTENDQIWRKQLVHGNVHDQGAAMLGGVGGHAGLFGNARSVAQFMQMYLNEGTFGGRTYFKPSTIQAFNTCYYCDKDVRRGLGFDKPQLDDVGPTCGCVSMTSFGHSGFTGTYTWADPSTGILYVFLSNRIHPDASNRKLIDEDIRTKIQQVIYDSLDI</sequence>
<dbReference type="InterPro" id="IPR036881">
    <property type="entry name" value="Glyco_hydro_3_C_sf"/>
</dbReference>
<protein>
    <recommendedName>
        <fullName evidence="3">beta-N-acetylhexosaminidase</fullName>
        <ecNumber evidence="3">3.2.1.52</ecNumber>
    </recommendedName>
</protein>
<evidence type="ECO:0000313" key="9">
    <source>
        <dbReference type="Proteomes" id="UP000184462"/>
    </source>
</evidence>
<dbReference type="Pfam" id="PF00144">
    <property type="entry name" value="Beta-lactamase"/>
    <property type="match status" value="1"/>
</dbReference>
<keyword evidence="9" id="KW-1185">Reference proteome</keyword>
<feature type="domain" description="Glycoside hydrolase family 3 N-terminal" evidence="7">
    <location>
        <begin position="45"/>
        <end position="360"/>
    </location>
</feature>
<dbReference type="PANTHER" id="PTHR30480:SF13">
    <property type="entry name" value="BETA-HEXOSAMINIDASE"/>
    <property type="match status" value="1"/>
</dbReference>
<dbReference type="SUPFAM" id="SSF56601">
    <property type="entry name" value="beta-lactamase/transpeptidase-like"/>
    <property type="match status" value="1"/>
</dbReference>
<dbReference type="OrthoDB" id="9805821at2"/>
<accession>A0A1M4SYT8</accession>
<dbReference type="SUPFAM" id="SSF52279">
    <property type="entry name" value="Beta-D-glucan exohydrolase, C-terminal domain"/>
    <property type="match status" value="1"/>
</dbReference>
<evidence type="ECO:0000259" key="7">
    <source>
        <dbReference type="Pfam" id="PF00933"/>
    </source>
</evidence>
<evidence type="ECO:0000256" key="4">
    <source>
        <dbReference type="ARBA" id="ARBA00022801"/>
    </source>
</evidence>
<proteinExistence type="inferred from homology"/>
<dbReference type="Gene3D" id="3.40.50.1700">
    <property type="entry name" value="Glycoside hydrolase family 3 C-terminal domain"/>
    <property type="match status" value="1"/>
</dbReference>
<dbReference type="Proteomes" id="UP000184462">
    <property type="component" value="Unassembled WGS sequence"/>
</dbReference>
<evidence type="ECO:0000313" key="8">
    <source>
        <dbReference type="EMBL" id="SHE37324.1"/>
    </source>
</evidence>
<organism evidence="8 9">
    <name type="scientific">Psychroflexus salarius</name>
    <dbReference type="NCBI Taxonomy" id="1155689"/>
    <lineage>
        <taxon>Bacteria</taxon>
        <taxon>Pseudomonadati</taxon>
        <taxon>Bacteroidota</taxon>
        <taxon>Flavobacteriia</taxon>
        <taxon>Flavobacteriales</taxon>
        <taxon>Flavobacteriaceae</taxon>
        <taxon>Psychroflexus</taxon>
    </lineage>
</organism>
<dbReference type="GO" id="GO:0009254">
    <property type="term" value="P:peptidoglycan turnover"/>
    <property type="evidence" value="ECO:0007669"/>
    <property type="project" value="TreeGrafter"/>
</dbReference>
<comment type="catalytic activity">
    <reaction evidence="1">
        <text>Hydrolysis of terminal non-reducing N-acetyl-D-hexosamine residues in N-acetyl-beta-D-hexosaminides.</text>
        <dbReference type="EC" id="3.2.1.52"/>
    </reaction>
</comment>
<dbReference type="InterPro" id="IPR036962">
    <property type="entry name" value="Glyco_hydro_3_N_sf"/>
</dbReference>
<evidence type="ECO:0000256" key="1">
    <source>
        <dbReference type="ARBA" id="ARBA00001231"/>
    </source>
</evidence>
<dbReference type="EMBL" id="FQTW01000001">
    <property type="protein sequence ID" value="SHE37324.1"/>
    <property type="molecule type" value="Genomic_DNA"/>
</dbReference>
<dbReference type="GO" id="GO:0005975">
    <property type="term" value="P:carbohydrate metabolic process"/>
    <property type="evidence" value="ECO:0007669"/>
    <property type="project" value="InterPro"/>
</dbReference>
<evidence type="ECO:0000256" key="2">
    <source>
        <dbReference type="ARBA" id="ARBA00005336"/>
    </source>
</evidence>
<dbReference type="Gene3D" id="3.40.710.10">
    <property type="entry name" value="DD-peptidase/beta-lactamase superfamily"/>
    <property type="match status" value="1"/>
</dbReference>
<gene>
    <name evidence="8" type="ORF">SAMN05444278_101395</name>
</gene>
<dbReference type="GO" id="GO:0004563">
    <property type="term" value="F:beta-N-acetylhexosaminidase activity"/>
    <property type="evidence" value="ECO:0007669"/>
    <property type="project" value="UniProtKB-EC"/>
</dbReference>
<dbReference type="EC" id="3.2.1.52" evidence="3"/>
<name>A0A1M4SYT8_9FLAO</name>
<dbReference type="InterPro" id="IPR050226">
    <property type="entry name" value="NagZ_Beta-hexosaminidase"/>
</dbReference>
<dbReference type="InterPro" id="IPR001466">
    <property type="entry name" value="Beta-lactam-related"/>
</dbReference>
<dbReference type="RefSeq" id="WP_073191292.1">
    <property type="nucleotide sequence ID" value="NZ_FQTW01000001.1"/>
</dbReference>
<dbReference type="Pfam" id="PF00933">
    <property type="entry name" value="Glyco_hydro_3"/>
    <property type="match status" value="1"/>
</dbReference>
<dbReference type="InterPro" id="IPR017853">
    <property type="entry name" value="GH"/>
</dbReference>
<comment type="similarity">
    <text evidence="2">Belongs to the glycosyl hydrolase 3 family.</text>
</comment>
<evidence type="ECO:0000256" key="5">
    <source>
        <dbReference type="ARBA" id="ARBA00023295"/>
    </source>
</evidence>
<keyword evidence="5" id="KW-0326">Glycosidase</keyword>
<dbReference type="PANTHER" id="PTHR30480">
    <property type="entry name" value="BETA-HEXOSAMINIDASE-RELATED"/>
    <property type="match status" value="1"/>
</dbReference>
<feature type="domain" description="Beta-lactamase-related" evidence="6">
    <location>
        <begin position="594"/>
        <end position="945"/>
    </location>
</feature>
<dbReference type="InterPro" id="IPR001764">
    <property type="entry name" value="Glyco_hydro_3_N"/>
</dbReference>
<evidence type="ECO:0000256" key="3">
    <source>
        <dbReference type="ARBA" id="ARBA00012663"/>
    </source>
</evidence>
<dbReference type="STRING" id="1155689.SAMN05444278_101395"/>
<dbReference type="InterPro" id="IPR012338">
    <property type="entry name" value="Beta-lactam/transpept-like"/>
</dbReference>
<reference evidence="8 9" key="1">
    <citation type="submission" date="2016-11" db="EMBL/GenBank/DDBJ databases">
        <authorList>
            <person name="Jaros S."/>
            <person name="Januszkiewicz K."/>
            <person name="Wedrychowicz H."/>
        </authorList>
    </citation>
    <scope>NUCLEOTIDE SEQUENCE [LARGE SCALE GENOMIC DNA]</scope>
    <source>
        <strain evidence="8 9">DSM 25661</strain>
    </source>
</reference>
<dbReference type="Gene3D" id="3.20.20.300">
    <property type="entry name" value="Glycoside hydrolase, family 3, N-terminal domain"/>
    <property type="match status" value="1"/>
</dbReference>
<dbReference type="SUPFAM" id="SSF51445">
    <property type="entry name" value="(Trans)glycosidases"/>
    <property type="match status" value="1"/>
</dbReference>
<evidence type="ECO:0000259" key="6">
    <source>
        <dbReference type="Pfam" id="PF00144"/>
    </source>
</evidence>
<keyword evidence="4" id="KW-0378">Hydrolase</keyword>